<dbReference type="PANTHER" id="PTHR24422:SF10">
    <property type="entry name" value="CHEMOTAXIS PROTEIN METHYLTRANSFERASE 2"/>
    <property type="match status" value="1"/>
</dbReference>
<evidence type="ECO:0000259" key="8">
    <source>
        <dbReference type="PROSITE" id="PS50123"/>
    </source>
</evidence>
<keyword evidence="3" id="KW-0489">Methyltransferase</keyword>
<feature type="coiled-coil region" evidence="6">
    <location>
        <begin position="425"/>
        <end position="515"/>
    </location>
</feature>
<name>A0A939T4W8_9ACTN</name>
<dbReference type="Pfam" id="PF03705">
    <property type="entry name" value="CheR_N"/>
    <property type="match status" value="1"/>
</dbReference>
<protein>
    <recommendedName>
        <fullName evidence="2">protein-glutamate O-methyltransferase</fullName>
        <ecNumber evidence="2">2.1.1.80</ecNumber>
    </recommendedName>
</protein>
<dbReference type="EMBL" id="JAGEOJ010000009">
    <property type="protein sequence ID" value="MBO2449918.1"/>
    <property type="molecule type" value="Genomic_DNA"/>
</dbReference>
<dbReference type="Pfam" id="PF08448">
    <property type="entry name" value="PAS_4"/>
    <property type="match status" value="1"/>
</dbReference>
<dbReference type="GO" id="GO:0008983">
    <property type="term" value="F:protein-glutamate O-methyltransferase activity"/>
    <property type="evidence" value="ECO:0007669"/>
    <property type="project" value="UniProtKB-EC"/>
</dbReference>
<evidence type="ECO:0000256" key="6">
    <source>
        <dbReference type="SAM" id="Coils"/>
    </source>
</evidence>
<dbReference type="GO" id="GO:0032259">
    <property type="term" value="P:methylation"/>
    <property type="evidence" value="ECO:0007669"/>
    <property type="project" value="UniProtKB-KW"/>
</dbReference>
<dbReference type="AlphaFoldDB" id="A0A939T4W8"/>
<dbReference type="PROSITE" id="PS50123">
    <property type="entry name" value="CHER"/>
    <property type="match status" value="1"/>
</dbReference>
<comment type="catalytic activity">
    <reaction evidence="1">
        <text>L-glutamyl-[protein] + S-adenosyl-L-methionine = [protein]-L-glutamate 5-O-methyl ester + S-adenosyl-L-homocysteine</text>
        <dbReference type="Rhea" id="RHEA:24452"/>
        <dbReference type="Rhea" id="RHEA-COMP:10208"/>
        <dbReference type="Rhea" id="RHEA-COMP:10311"/>
        <dbReference type="ChEBI" id="CHEBI:29973"/>
        <dbReference type="ChEBI" id="CHEBI:57856"/>
        <dbReference type="ChEBI" id="CHEBI:59789"/>
        <dbReference type="ChEBI" id="CHEBI:82795"/>
        <dbReference type="EC" id="2.1.1.80"/>
    </reaction>
</comment>
<dbReference type="InterPro" id="IPR000780">
    <property type="entry name" value="CheR_MeTrfase"/>
</dbReference>
<evidence type="ECO:0000256" key="1">
    <source>
        <dbReference type="ARBA" id="ARBA00001541"/>
    </source>
</evidence>
<dbReference type="CDD" id="cd00130">
    <property type="entry name" value="PAS"/>
    <property type="match status" value="2"/>
</dbReference>
<dbReference type="PANTHER" id="PTHR24422">
    <property type="entry name" value="CHEMOTAXIS PROTEIN METHYLTRANSFERASE"/>
    <property type="match status" value="1"/>
</dbReference>
<dbReference type="InterPro" id="IPR050903">
    <property type="entry name" value="Bact_Chemotaxis_MeTrfase"/>
</dbReference>
<sequence>MRRCLPSGVRFVGVADNAATGDENGQEFEDLLLMLKETRGFDFTGYKPTTLTRRIKRRMDALELRTVEEYRDFLELEPEEFARLFDSLLINVTSFFRDPPAWRALKETVLPELLAAKDPSRPIRVWSAGCATGEEAYTLAILLAEELGADEFRDRVKIYATDLDEDALHQARTGSYTERQVAEVPEELRRTYFEPAGPRYAFRRDLRRQVIFGRNDLTHDAPISRVDLLVARNTLMYFNAETQTGVIRRFHFALSNPGYLFLGKAEMLLNHGDRFEPLDLRKRLFRKIPSVPPSGFPYKAWDEGATPRLTTSKLEQAALNAGSVAQIAVDFEGRLAVVNARAEMLFNLRPRDLGRPFQDLEVSYRPVELRSVIERVKKDGRAVELHDIVWHRAAGSEPSVYDLQAVPLFAQPGEMAGVAISFSDVTHYRRLRDELEHSNQELERAYEELQSLNEELETTNEELQSTNEELETTNEELQSTNEELETMNEELQSTNDELQEINDALRIRSEELDSANSFLGSVLRSLGSAAVVVDRDLRVQVWNKGSEELWGMRAEETQGRELLSLDIGLPLAELEPPLRMLLAETSLNGTGVAVDAVNRRGRSVRLTVEFNLLRDEEGQVRGVIIIMDHLTGEDN</sequence>
<keyword evidence="5" id="KW-0949">S-adenosyl-L-methionine</keyword>
<gene>
    <name evidence="9" type="ORF">J4573_22640</name>
</gene>
<feature type="domain" description="PAS" evidence="7">
    <location>
        <begin position="515"/>
        <end position="563"/>
    </location>
</feature>
<keyword evidence="4" id="KW-0808">Transferase</keyword>
<dbReference type="Gene3D" id="1.10.287.620">
    <property type="entry name" value="Helix Hairpins"/>
    <property type="match status" value="1"/>
</dbReference>
<dbReference type="InterPro" id="IPR000014">
    <property type="entry name" value="PAS"/>
</dbReference>
<dbReference type="SMART" id="SM00138">
    <property type="entry name" value="MeTrc"/>
    <property type="match status" value="1"/>
</dbReference>
<dbReference type="SMART" id="SM00091">
    <property type="entry name" value="PAS"/>
    <property type="match status" value="2"/>
</dbReference>
<dbReference type="InterPro" id="IPR035965">
    <property type="entry name" value="PAS-like_dom_sf"/>
</dbReference>
<dbReference type="Gene3D" id="3.40.50.150">
    <property type="entry name" value="Vaccinia Virus protein VP39"/>
    <property type="match status" value="1"/>
</dbReference>
<dbReference type="Gene3D" id="1.10.155.10">
    <property type="entry name" value="Chemotaxis receptor methyltransferase CheR, N-terminal domain"/>
    <property type="match status" value="1"/>
</dbReference>
<evidence type="ECO:0000259" key="7">
    <source>
        <dbReference type="PROSITE" id="PS50112"/>
    </source>
</evidence>
<dbReference type="NCBIfam" id="TIGR00229">
    <property type="entry name" value="sensory_box"/>
    <property type="match status" value="1"/>
</dbReference>
<dbReference type="SUPFAM" id="SSF47757">
    <property type="entry name" value="Chemotaxis receptor methyltransferase CheR, N-terminal domain"/>
    <property type="match status" value="1"/>
</dbReference>
<dbReference type="Proteomes" id="UP000669179">
    <property type="component" value="Unassembled WGS sequence"/>
</dbReference>
<proteinExistence type="predicted"/>
<evidence type="ECO:0000256" key="5">
    <source>
        <dbReference type="ARBA" id="ARBA00022691"/>
    </source>
</evidence>
<dbReference type="Pfam" id="PF01739">
    <property type="entry name" value="CheR"/>
    <property type="match status" value="1"/>
</dbReference>
<organism evidence="9 10">
    <name type="scientific">Actinomadura barringtoniae</name>
    <dbReference type="NCBI Taxonomy" id="1427535"/>
    <lineage>
        <taxon>Bacteria</taxon>
        <taxon>Bacillati</taxon>
        <taxon>Actinomycetota</taxon>
        <taxon>Actinomycetes</taxon>
        <taxon>Streptosporangiales</taxon>
        <taxon>Thermomonosporaceae</taxon>
        <taxon>Actinomadura</taxon>
    </lineage>
</organism>
<accession>A0A939T4W8</accession>
<dbReference type="InterPro" id="IPR022642">
    <property type="entry name" value="CheR_C"/>
</dbReference>
<dbReference type="PRINTS" id="PR00996">
    <property type="entry name" value="CHERMTFRASE"/>
</dbReference>
<dbReference type="InterPro" id="IPR036804">
    <property type="entry name" value="CheR_N_sf"/>
</dbReference>
<comment type="caution">
    <text evidence="9">The sequence shown here is derived from an EMBL/GenBank/DDBJ whole genome shotgun (WGS) entry which is preliminary data.</text>
</comment>
<keyword evidence="10" id="KW-1185">Reference proteome</keyword>
<dbReference type="EC" id="2.1.1.80" evidence="2"/>
<dbReference type="SUPFAM" id="SSF53335">
    <property type="entry name" value="S-adenosyl-L-methionine-dependent methyltransferases"/>
    <property type="match status" value="1"/>
</dbReference>
<dbReference type="InterPro" id="IPR029063">
    <property type="entry name" value="SAM-dependent_MTases_sf"/>
</dbReference>
<dbReference type="SUPFAM" id="SSF55785">
    <property type="entry name" value="PYP-like sensor domain (PAS domain)"/>
    <property type="match status" value="2"/>
</dbReference>
<dbReference type="PROSITE" id="PS50112">
    <property type="entry name" value="PAS"/>
    <property type="match status" value="1"/>
</dbReference>
<dbReference type="Gene3D" id="3.30.450.20">
    <property type="entry name" value="PAS domain"/>
    <property type="match status" value="2"/>
</dbReference>
<dbReference type="InterPro" id="IPR013656">
    <property type="entry name" value="PAS_4"/>
</dbReference>
<evidence type="ECO:0000313" key="10">
    <source>
        <dbReference type="Proteomes" id="UP000669179"/>
    </source>
</evidence>
<reference evidence="9" key="1">
    <citation type="submission" date="2021-03" db="EMBL/GenBank/DDBJ databases">
        <authorList>
            <person name="Kanchanasin P."/>
            <person name="Saeng-In P."/>
            <person name="Phongsopitanun W."/>
            <person name="Yuki M."/>
            <person name="Kudo T."/>
            <person name="Ohkuma M."/>
            <person name="Tanasupawat S."/>
        </authorList>
    </citation>
    <scope>NUCLEOTIDE SEQUENCE</scope>
    <source>
        <strain evidence="9">GKU 128</strain>
    </source>
</reference>
<dbReference type="Pfam" id="PF13596">
    <property type="entry name" value="PAS_10"/>
    <property type="match status" value="1"/>
</dbReference>
<evidence type="ECO:0000256" key="2">
    <source>
        <dbReference type="ARBA" id="ARBA00012534"/>
    </source>
</evidence>
<keyword evidence="6" id="KW-0175">Coiled coil</keyword>
<dbReference type="InterPro" id="IPR022641">
    <property type="entry name" value="CheR_N"/>
</dbReference>
<evidence type="ECO:0000313" key="9">
    <source>
        <dbReference type="EMBL" id="MBO2449918.1"/>
    </source>
</evidence>
<evidence type="ECO:0000256" key="3">
    <source>
        <dbReference type="ARBA" id="ARBA00022603"/>
    </source>
</evidence>
<feature type="domain" description="CheR-type methyltransferase" evidence="8">
    <location>
        <begin position="26"/>
        <end position="276"/>
    </location>
</feature>
<evidence type="ECO:0000256" key="4">
    <source>
        <dbReference type="ARBA" id="ARBA00022679"/>
    </source>
</evidence>